<comment type="caution">
    <text evidence="1">The sequence shown here is derived from an EMBL/GenBank/DDBJ whole genome shotgun (WGS) entry which is preliminary data.</text>
</comment>
<reference evidence="1 2" key="1">
    <citation type="submission" date="2024-01" db="EMBL/GenBank/DDBJ databases">
        <title>Genome assemblies of Stephania.</title>
        <authorList>
            <person name="Yang L."/>
        </authorList>
    </citation>
    <scope>NUCLEOTIDE SEQUENCE [LARGE SCALE GENOMIC DNA]</scope>
    <source>
        <strain evidence="1">JXDWG</strain>
        <tissue evidence="1">Leaf</tissue>
    </source>
</reference>
<sequence length="72" mass="7929">MDMVYLDWGLVLTTVRMASNEMNGVLGQFLHGICLIRLLCFQLLYESHYGDACMITLGEGEGEGEEGGASRL</sequence>
<evidence type="ECO:0000313" key="2">
    <source>
        <dbReference type="Proteomes" id="UP001419268"/>
    </source>
</evidence>
<gene>
    <name evidence="1" type="ORF">Scep_008402</name>
</gene>
<name>A0AAP0KCU1_9MAGN</name>
<dbReference type="Proteomes" id="UP001419268">
    <property type="component" value="Unassembled WGS sequence"/>
</dbReference>
<dbReference type="AlphaFoldDB" id="A0AAP0KCU1"/>
<protein>
    <submittedName>
        <fullName evidence="1">Uncharacterized protein</fullName>
    </submittedName>
</protein>
<proteinExistence type="predicted"/>
<keyword evidence="2" id="KW-1185">Reference proteome</keyword>
<accession>A0AAP0KCU1</accession>
<organism evidence="1 2">
    <name type="scientific">Stephania cephalantha</name>
    <dbReference type="NCBI Taxonomy" id="152367"/>
    <lineage>
        <taxon>Eukaryota</taxon>
        <taxon>Viridiplantae</taxon>
        <taxon>Streptophyta</taxon>
        <taxon>Embryophyta</taxon>
        <taxon>Tracheophyta</taxon>
        <taxon>Spermatophyta</taxon>
        <taxon>Magnoliopsida</taxon>
        <taxon>Ranunculales</taxon>
        <taxon>Menispermaceae</taxon>
        <taxon>Menispermoideae</taxon>
        <taxon>Cissampelideae</taxon>
        <taxon>Stephania</taxon>
    </lineage>
</organism>
<dbReference type="EMBL" id="JBBNAG010000003">
    <property type="protein sequence ID" value="KAK9149645.1"/>
    <property type="molecule type" value="Genomic_DNA"/>
</dbReference>
<evidence type="ECO:0000313" key="1">
    <source>
        <dbReference type="EMBL" id="KAK9149645.1"/>
    </source>
</evidence>